<evidence type="ECO:0000256" key="4">
    <source>
        <dbReference type="SAM" id="MobiDB-lite"/>
    </source>
</evidence>
<keyword evidence="7" id="KW-1185">Reference proteome</keyword>
<feature type="compositionally biased region" description="Polar residues" evidence="4">
    <location>
        <begin position="980"/>
        <end position="989"/>
    </location>
</feature>
<evidence type="ECO:0000256" key="1">
    <source>
        <dbReference type="ARBA" id="ARBA00023157"/>
    </source>
</evidence>
<feature type="non-terminal residue" evidence="6">
    <location>
        <position position="1"/>
    </location>
</feature>
<proteinExistence type="predicted"/>
<feature type="compositionally biased region" description="Basic and acidic residues" evidence="4">
    <location>
        <begin position="240"/>
        <end position="258"/>
    </location>
</feature>
<feature type="compositionally biased region" description="Basic and acidic residues" evidence="4">
    <location>
        <begin position="129"/>
        <end position="145"/>
    </location>
</feature>
<dbReference type="InterPro" id="IPR045245">
    <property type="entry name" value="Pfs2-like"/>
</dbReference>
<feature type="region of interest" description="Disordered" evidence="4">
    <location>
        <begin position="1036"/>
        <end position="1101"/>
    </location>
</feature>
<protein>
    <recommendedName>
        <fullName evidence="5">P-type domain-containing protein</fullName>
    </recommendedName>
</protein>
<keyword evidence="1" id="KW-1015">Disulfide bond</keyword>
<dbReference type="PROSITE" id="PS51448">
    <property type="entry name" value="P_TREFOIL_2"/>
    <property type="match status" value="1"/>
</dbReference>
<feature type="compositionally biased region" description="Basic and acidic residues" evidence="4">
    <location>
        <begin position="278"/>
        <end position="292"/>
    </location>
</feature>
<evidence type="ECO:0000256" key="2">
    <source>
        <dbReference type="PROSITE-ProRule" id="PRU00779"/>
    </source>
</evidence>
<feature type="coiled-coil region" evidence="3">
    <location>
        <begin position="674"/>
        <end position="763"/>
    </location>
</feature>
<dbReference type="Gene3D" id="4.10.110.10">
    <property type="entry name" value="Spasmolytic Protein, domain 1"/>
    <property type="match status" value="1"/>
</dbReference>
<dbReference type="Pfam" id="PF00088">
    <property type="entry name" value="Trefoil"/>
    <property type="match status" value="1"/>
</dbReference>
<comment type="caution">
    <text evidence="6">The sequence shown here is derived from an EMBL/GenBank/DDBJ whole genome shotgun (WGS) entry which is preliminary data.</text>
</comment>
<dbReference type="Proteomes" id="UP000823046">
    <property type="component" value="Unassembled WGS sequence"/>
</dbReference>
<feature type="compositionally biased region" description="Polar residues" evidence="4">
    <location>
        <begin position="259"/>
        <end position="270"/>
    </location>
</feature>
<evidence type="ECO:0000313" key="6">
    <source>
        <dbReference type="EMBL" id="KAF8817801.1"/>
    </source>
</evidence>
<evidence type="ECO:0000256" key="3">
    <source>
        <dbReference type="SAM" id="Coils"/>
    </source>
</evidence>
<feature type="coiled-coil region" evidence="3">
    <location>
        <begin position="386"/>
        <end position="437"/>
    </location>
</feature>
<dbReference type="InterPro" id="IPR044913">
    <property type="entry name" value="P_trefoil_dom_sf"/>
</dbReference>
<dbReference type="PANTHER" id="PTHR22836:SF0">
    <property type="entry name" value="PRE-MRNA 3' END PROCESSING PROTEIN WDR33"/>
    <property type="match status" value="1"/>
</dbReference>
<sequence>TPEHQLEDNAGGDNSATPEKQPEDGAVVDNSATPEKQAEDSAGGDDAETPEHQPEDSAGGDDAETPEQQPEDGAGSDEAEIPEHQPEDNAGVDNAETPEHQPEDAAGADNSETPEHQTEDAAGADNSETPEHQPEDSAGSDEAKTPEQQPEDGTGADNAETPEHQPEDSAGGDNAKTPEHQPEDSAGADNAETTEQQPEDSAGSDEAEIPKHQPKEDGAGGDNTETPEHQPEDSETPEQQTKDGDGADNKDRKIDQSADKNNINGKTLWNNGDAPGIDESRKLNLNNLHDEFVDPSAPGLYSDDAEDSDDQNDEDKSVPDSDMNEDKLYFGNAGVTSTVDRKNIDGNPELGLESKENKMILQSLELKLQSKMKDDGVLVDEAYGNAVDLRARLRDLVLQIKHKELEENISILATDEAKELKQRLFELEQYLEVWKKKEALFLTSVASEAEIVDRIQKLEHNLVQRESEDKDLSQARQEAEDLKWRLGKLEDVLENKSILPSSHFNRLKESLESEIEERKEMDKRALLATERETLLMKTKLTTLEQQLHGHGEGNKEFIDMMRSEADVLKKRLGQLESNVVTRKSNKELLQISENKQEALLGRISLLEVELERRKKDEVALQSAQQEAAELKEKFGHLDVRMKEIMEKQNPLLQEKFLHLENEVKHRKETESASILKVQKEAANVMNKILDLEKLLHENKQENNSKQHMNEVFLLKDQIKRLEEELNKRTRLDTNRNERSTKREEELQMRVNSLKNELQAMVKHEETAEKHFKQSQEIINRVIALEKQLNIKFNDDSKLNNVGAKQEKNALRKTSDGITVNDFWDLIPTTQKCDAVLEDSSTDNLKEELFKQKDDAFVNETIAETNTDEKCTFEIEERIRCDIARSSLHCKALKCCWDPHPNPEIPDCFFSRVQLSRKSQQMKKLEDSYEKLHEGKEVDWDESVKEREADKTKKSTWDETLGVADIKTEIILKSKTEAIENTNGETNSTMLGDKDDKQENKGMEDKRTENDKSDTTADGVKDEFQWQSAQASIKFVQRENVGQQQVKTETNDPLIDNGSRKKESSKQTNEIVPKKESHQENFKSSQDEQTNNDSTGKDGMSDYSDILKTEEVNKDGEPYVESVAVKIMLLVFELPFDVVYVLTPLALWVMM</sequence>
<dbReference type="SUPFAM" id="SSF57492">
    <property type="entry name" value="Trefoil"/>
    <property type="match status" value="1"/>
</dbReference>
<organism evidence="6 7">
    <name type="scientific">Cardiosporidium cionae</name>
    <dbReference type="NCBI Taxonomy" id="476202"/>
    <lineage>
        <taxon>Eukaryota</taxon>
        <taxon>Sar</taxon>
        <taxon>Alveolata</taxon>
        <taxon>Apicomplexa</taxon>
        <taxon>Aconoidasida</taxon>
        <taxon>Nephromycida</taxon>
        <taxon>Cardiosporidium</taxon>
    </lineage>
</organism>
<evidence type="ECO:0000259" key="5">
    <source>
        <dbReference type="PROSITE" id="PS51448"/>
    </source>
</evidence>
<keyword evidence="3" id="KW-0175">Coiled coil</keyword>
<feature type="compositionally biased region" description="Basic and acidic residues" evidence="4">
    <location>
        <begin position="991"/>
        <end position="1018"/>
    </location>
</feature>
<dbReference type="CDD" id="cd00111">
    <property type="entry name" value="Trefoil"/>
    <property type="match status" value="1"/>
</dbReference>
<accession>A0ABQ7J3W6</accession>
<feature type="compositionally biased region" description="Basic and acidic residues" evidence="4">
    <location>
        <begin position="314"/>
        <end position="328"/>
    </location>
</feature>
<feature type="coiled-coil region" evidence="3">
    <location>
        <begin position="465"/>
        <end position="524"/>
    </location>
</feature>
<feature type="compositionally biased region" description="Polar residues" evidence="4">
    <location>
        <begin position="1081"/>
        <end position="1093"/>
    </location>
</feature>
<reference evidence="6 7" key="1">
    <citation type="journal article" date="2020" name="bioRxiv">
        <title>Metabolic contributions of an alphaproteobacterial endosymbiont in the apicomplexan Cardiosporidium cionae.</title>
        <authorList>
            <person name="Hunter E.S."/>
            <person name="Paight C.J."/>
            <person name="Lane C.E."/>
        </authorList>
    </citation>
    <scope>NUCLEOTIDE SEQUENCE [LARGE SCALE GENOMIC DNA]</scope>
    <source>
        <strain evidence="6">ESH_2018</strain>
    </source>
</reference>
<name>A0ABQ7J3W6_9APIC</name>
<feature type="region of interest" description="Disordered" evidence="4">
    <location>
        <begin position="1"/>
        <end position="332"/>
    </location>
</feature>
<evidence type="ECO:0000313" key="7">
    <source>
        <dbReference type="Proteomes" id="UP000823046"/>
    </source>
</evidence>
<feature type="compositionally biased region" description="Acidic residues" evidence="4">
    <location>
        <begin position="303"/>
        <end position="313"/>
    </location>
</feature>
<feature type="compositionally biased region" description="Basic and acidic residues" evidence="4">
    <location>
        <begin position="1071"/>
        <end position="1080"/>
    </location>
</feature>
<dbReference type="PANTHER" id="PTHR22836">
    <property type="entry name" value="WD40 REPEAT PROTEIN"/>
    <property type="match status" value="1"/>
</dbReference>
<feature type="compositionally biased region" description="Basic and acidic residues" evidence="4">
    <location>
        <begin position="208"/>
        <end position="218"/>
    </location>
</feature>
<feature type="coiled-coil region" evidence="3">
    <location>
        <begin position="613"/>
        <end position="640"/>
    </location>
</feature>
<dbReference type="EMBL" id="JADAQX010001444">
    <property type="protein sequence ID" value="KAF8817801.1"/>
    <property type="molecule type" value="Genomic_DNA"/>
</dbReference>
<feature type="region of interest" description="Disordered" evidence="4">
    <location>
        <begin position="980"/>
        <end position="1018"/>
    </location>
</feature>
<feature type="domain" description="P-type" evidence="5">
    <location>
        <begin position="868"/>
        <end position="911"/>
    </location>
</feature>
<gene>
    <name evidence="6" type="ORF">IE077_001087</name>
</gene>
<dbReference type="InterPro" id="IPR000519">
    <property type="entry name" value="P_trefoil_dom"/>
</dbReference>
<comment type="caution">
    <text evidence="2">Lacks conserved residue(s) required for the propagation of feature annotation.</text>
</comment>